<protein>
    <recommendedName>
        <fullName evidence="5">Zn(2)-C6 fungal-type domain-containing protein</fullName>
    </recommendedName>
</protein>
<accession>A0A9P6NQF2</accession>
<evidence type="ECO:0000256" key="1">
    <source>
        <dbReference type="ARBA" id="ARBA00004123"/>
    </source>
</evidence>
<keyword evidence="3" id="KW-0175">Coiled coil</keyword>
<evidence type="ECO:0000313" key="6">
    <source>
        <dbReference type="EMBL" id="KAG0147676.1"/>
    </source>
</evidence>
<dbReference type="Gene3D" id="4.10.240.10">
    <property type="entry name" value="Zn(2)-C6 fungal-type DNA-binding domain"/>
    <property type="match status" value="1"/>
</dbReference>
<evidence type="ECO:0000256" key="4">
    <source>
        <dbReference type="SAM" id="MobiDB-lite"/>
    </source>
</evidence>
<sequence length="808" mass="89512">MFRTETKDYSVMKEAYSDIIHRPSSLSSPTKVVNTTNLAPSTLSSPSSSVPDCFMNISPTSAPALPPPLSSQTQHLLQSQVEPPDLPSATTTPSGKLMRPPQRPPACRACKRRKSKCDFELPCSTCMLHNTVESCVYDKLAIPRDRKPIIGRSSTGATSLSTRTSELKSLRSRLQDAEKQIAAQKVTIQTQQATLDMHYRSNLSDSQVSARPQFTSENHVRENSSRSKVVDSPPDPDSPAPVTLADEITRLVIDTAIAPSTSSNEPISPPPRSPPSSPPASASITNSSSHDQSEGTEAEKQTFFRVHPVQEVRGLQADVLRLILTHCGLNYLARHIKIGRPVVGTGWLGSLSGINGWIGQPPAHTASIGASGLRRVNYQSTYPATSESNPSLTDRPSAPIIHPPTTILPSRITVQDPQDLAVLFPPQLCQALRLLESYLGSVNQVHHLVDGEQARLEFKLFYDSYISAHPPVPSSRPAKPDGNLKPPMPIPELWEIGWLSGTLAIFVLGSCSDKEAASGDNQTLRTVWLKGALEGLAYRFGDANGTEKRPIDLSALRCACLVVWIFVLYGEDQEILPAVNFNSSALYRACDQLQLHRDPLKILPEISTRVAEDRRRIFYNMINTDWLFSAIIGKTYSPVSLDGHDVRIPSYLEGRDENSSALQALGFRSRLMRQLRKLATMWMGSGMICEDPALAFEKDLDQLDFDLPDWCAIEVDNFKPAKYTGNNAHLTFSQQIITNVQLCAVRVRFHSKLAVPSHHAPQWVRDSAPHHRKICIERAIRLLRLEKLHLTFTTRMNGHRQVMVRLCW</sequence>
<dbReference type="CDD" id="cd12148">
    <property type="entry name" value="fungal_TF_MHR"/>
    <property type="match status" value="1"/>
</dbReference>
<feature type="compositionally biased region" description="Low complexity" evidence="4">
    <location>
        <begin position="279"/>
        <end position="289"/>
    </location>
</feature>
<organism evidence="6 7">
    <name type="scientific">Cronartium quercuum f. sp. fusiforme G11</name>
    <dbReference type="NCBI Taxonomy" id="708437"/>
    <lineage>
        <taxon>Eukaryota</taxon>
        <taxon>Fungi</taxon>
        <taxon>Dikarya</taxon>
        <taxon>Basidiomycota</taxon>
        <taxon>Pucciniomycotina</taxon>
        <taxon>Pucciniomycetes</taxon>
        <taxon>Pucciniales</taxon>
        <taxon>Coleosporiaceae</taxon>
        <taxon>Cronartium</taxon>
    </lineage>
</organism>
<dbReference type="InterPro" id="IPR036864">
    <property type="entry name" value="Zn2-C6_fun-type_DNA-bd_sf"/>
</dbReference>
<feature type="region of interest" description="Disordered" evidence="4">
    <location>
        <begin position="61"/>
        <end position="105"/>
    </location>
</feature>
<comment type="caution">
    <text evidence="6">The sequence shown here is derived from an EMBL/GenBank/DDBJ whole genome shotgun (WGS) entry which is preliminary data.</text>
</comment>
<dbReference type="GO" id="GO:0008270">
    <property type="term" value="F:zinc ion binding"/>
    <property type="evidence" value="ECO:0007669"/>
    <property type="project" value="InterPro"/>
</dbReference>
<reference evidence="6" key="1">
    <citation type="submission" date="2013-11" db="EMBL/GenBank/DDBJ databases">
        <title>Genome sequence of the fusiform rust pathogen reveals effectors for host alternation and coevolution with pine.</title>
        <authorList>
            <consortium name="DOE Joint Genome Institute"/>
            <person name="Smith K."/>
            <person name="Pendleton A."/>
            <person name="Kubisiak T."/>
            <person name="Anderson C."/>
            <person name="Salamov A."/>
            <person name="Aerts A."/>
            <person name="Riley R."/>
            <person name="Clum A."/>
            <person name="Lindquist E."/>
            <person name="Ence D."/>
            <person name="Campbell M."/>
            <person name="Kronenberg Z."/>
            <person name="Feau N."/>
            <person name="Dhillon B."/>
            <person name="Hamelin R."/>
            <person name="Burleigh J."/>
            <person name="Smith J."/>
            <person name="Yandell M."/>
            <person name="Nelson C."/>
            <person name="Grigoriev I."/>
            <person name="Davis J."/>
        </authorList>
    </citation>
    <scope>NUCLEOTIDE SEQUENCE</scope>
    <source>
        <strain evidence="6">G11</strain>
    </source>
</reference>
<dbReference type="PROSITE" id="PS00463">
    <property type="entry name" value="ZN2_CY6_FUNGAL_1"/>
    <property type="match status" value="1"/>
</dbReference>
<comment type="subcellular location">
    <subcellularLocation>
        <location evidence="1">Nucleus</location>
    </subcellularLocation>
</comment>
<feature type="compositionally biased region" description="Basic and acidic residues" evidence="4">
    <location>
        <begin position="218"/>
        <end position="229"/>
    </location>
</feature>
<dbReference type="PANTHER" id="PTHR31001">
    <property type="entry name" value="UNCHARACTERIZED TRANSCRIPTIONAL REGULATORY PROTEIN"/>
    <property type="match status" value="1"/>
</dbReference>
<evidence type="ECO:0000256" key="3">
    <source>
        <dbReference type="SAM" id="Coils"/>
    </source>
</evidence>
<dbReference type="AlphaFoldDB" id="A0A9P6NQF2"/>
<dbReference type="Pfam" id="PF00172">
    <property type="entry name" value="Zn_clus"/>
    <property type="match status" value="1"/>
</dbReference>
<evidence type="ECO:0000259" key="5">
    <source>
        <dbReference type="PROSITE" id="PS50048"/>
    </source>
</evidence>
<dbReference type="GO" id="GO:0005634">
    <property type="term" value="C:nucleus"/>
    <property type="evidence" value="ECO:0007669"/>
    <property type="project" value="UniProtKB-SubCell"/>
</dbReference>
<gene>
    <name evidence="6" type="ORF">CROQUDRAFT_670414</name>
</gene>
<feature type="compositionally biased region" description="Low complexity" evidence="4">
    <location>
        <begin position="70"/>
        <end position="80"/>
    </location>
</feature>
<dbReference type="SUPFAM" id="SSF57701">
    <property type="entry name" value="Zn2/Cys6 DNA-binding domain"/>
    <property type="match status" value="1"/>
</dbReference>
<dbReference type="SMART" id="SM00066">
    <property type="entry name" value="GAL4"/>
    <property type="match status" value="1"/>
</dbReference>
<evidence type="ECO:0000256" key="2">
    <source>
        <dbReference type="ARBA" id="ARBA00023242"/>
    </source>
</evidence>
<dbReference type="CDD" id="cd00067">
    <property type="entry name" value="GAL4"/>
    <property type="match status" value="1"/>
</dbReference>
<keyword evidence="2" id="KW-0539">Nucleus</keyword>
<feature type="compositionally biased region" description="Pro residues" evidence="4">
    <location>
        <begin position="267"/>
        <end position="278"/>
    </location>
</feature>
<keyword evidence="7" id="KW-1185">Reference proteome</keyword>
<feature type="region of interest" description="Disordered" evidence="4">
    <location>
        <begin position="203"/>
        <end position="242"/>
    </location>
</feature>
<dbReference type="OrthoDB" id="2269373at2759"/>
<dbReference type="InterPro" id="IPR050613">
    <property type="entry name" value="Sec_Metabolite_Reg"/>
</dbReference>
<evidence type="ECO:0000313" key="7">
    <source>
        <dbReference type="Proteomes" id="UP000886653"/>
    </source>
</evidence>
<dbReference type="InterPro" id="IPR001138">
    <property type="entry name" value="Zn2Cys6_DnaBD"/>
</dbReference>
<dbReference type="PROSITE" id="PS50048">
    <property type="entry name" value="ZN2_CY6_FUNGAL_2"/>
    <property type="match status" value="1"/>
</dbReference>
<dbReference type="Proteomes" id="UP000886653">
    <property type="component" value="Unassembled WGS sequence"/>
</dbReference>
<feature type="coiled-coil region" evidence="3">
    <location>
        <begin position="160"/>
        <end position="194"/>
    </location>
</feature>
<name>A0A9P6NQF2_9BASI</name>
<proteinExistence type="predicted"/>
<dbReference type="EMBL" id="MU167245">
    <property type="protein sequence ID" value="KAG0147676.1"/>
    <property type="molecule type" value="Genomic_DNA"/>
</dbReference>
<feature type="compositionally biased region" description="Polar residues" evidence="4">
    <location>
        <begin position="203"/>
        <end position="217"/>
    </location>
</feature>
<feature type="region of interest" description="Disordered" evidence="4">
    <location>
        <begin position="257"/>
        <end position="299"/>
    </location>
</feature>
<dbReference type="PANTHER" id="PTHR31001:SF88">
    <property type="entry name" value="TRANSCRIPTION FACTOR PDR3"/>
    <property type="match status" value="1"/>
</dbReference>
<dbReference type="GO" id="GO:0000981">
    <property type="term" value="F:DNA-binding transcription factor activity, RNA polymerase II-specific"/>
    <property type="evidence" value="ECO:0007669"/>
    <property type="project" value="InterPro"/>
</dbReference>
<feature type="domain" description="Zn(2)-C6 fungal-type" evidence="5">
    <location>
        <begin position="106"/>
        <end position="137"/>
    </location>
</feature>